<reference evidence="1 2" key="1">
    <citation type="submission" date="2014-11" db="EMBL/GenBank/DDBJ databases">
        <title>Symbiosis island explosion on the genome of extra-slow-growing strains of soybean bradyrhizobia with massive insertion sequences.</title>
        <authorList>
            <person name="Iida T."/>
            <person name="Minamisawa K."/>
        </authorList>
    </citation>
    <scope>NUCLEOTIDE SEQUENCE [LARGE SCALE GENOMIC DNA]</scope>
    <source>
        <strain evidence="1 2">NK6</strain>
    </source>
</reference>
<proteinExistence type="predicted"/>
<protein>
    <submittedName>
        <fullName evidence="1">Uncharacterized protein</fullName>
    </submittedName>
</protein>
<sequence>MREDQPPLMNGEALRPARCLVFKQLSPKNAEKTRHLPRRTAVALRLHVPRAGLFRRKLHAS</sequence>
<evidence type="ECO:0000313" key="1">
    <source>
        <dbReference type="EMBL" id="BAR62435.1"/>
    </source>
</evidence>
<dbReference type="AlphaFoldDB" id="A0A0E3VXC8"/>
<dbReference type="Proteomes" id="UP000063308">
    <property type="component" value="Chromosome"/>
</dbReference>
<name>A0A0E3VXC8_9BRAD</name>
<accession>A0A0E3VXC8</accession>
<dbReference type="EMBL" id="AP014685">
    <property type="protein sequence ID" value="BAR62435.1"/>
    <property type="molecule type" value="Genomic_DNA"/>
</dbReference>
<evidence type="ECO:0000313" key="2">
    <source>
        <dbReference type="Proteomes" id="UP000063308"/>
    </source>
</evidence>
<gene>
    <name evidence="1" type="ORF">NK6_9296</name>
</gene>
<organism evidence="1 2">
    <name type="scientific">Bradyrhizobium diazoefficiens</name>
    <dbReference type="NCBI Taxonomy" id="1355477"/>
    <lineage>
        <taxon>Bacteria</taxon>
        <taxon>Pseudomonadati</taxon>
        <taxon>Pseudomonadota</taxon>
        <taxon>Alphaproteobacteria</taxon>
        <taxon>Hyphomicrobiales</taxon>
        <taxon>Nitrobacteraceae</taxon>
        <taxon>Bradyrhizobium</taxon>
    </lineage>
</organism>